<evidence type="ECO:0000256" key="15">
    <source>
        <dbReference type="ARBA" id="ARBA00023134"/>
    </source>
</evidence>
<comment type="pathway">
    <text evidence="5">Cofactor biosynthesis; adenosylcobalamin biosynthesis; adenosylcobalamin from cob(II)yrinate a,c-diamide: step 6/7.</text>
</comment>
<dbReference type="PATRIC" id="fig|520767.4.peg.1803"/>
<comment type="similarity">
    <text evidence="7">Belongs to the CobU/CobP family.</text>
</comment>
<evidence type="ECO:0000256" key="18">
    <source>
        <dbReference type="PIRSR" id="PIRSR006135-1"/>
    </source>
</evidence>
<feature type="active site" description="GMP-histidine intermediate" evidence="18">
    <location>
        <position position="48"/>
    </location>
</feature>
<evidence type="ECO:0000256" key="2">
    <source>
        <dbReference type="ARBA" id="ARBA00000711"/>
    </source>
</evidence>
<comment type="function">
    <text evidence="4">Catalyzes ATP-dependent phosphorylation of adenosylcobinamide and addition of GMP to adenosylcobinamide phosphate.</text>
</comment>
<dbReference type="Gene3D" id="3.40.50.300">
    <property type="entry name" value="P-loop containing nucleotide triphosphate hydrolases"/>
    <property type="match status" value="1"/>
</dbReference>
<evidence type="ECO:0000256" key="6">
    <source>
        <dbReference type="ARBA" id="ARBA00005159"/>
    </source>
</evidence>
<evidence type="ECO:0000256" key="12">
    <source>
        <dbReference type="ARBA" id="ARBA00022741"/>
    </source>
</evidence>
<dbReference type="EC" id="2.7.7.62" evidence="9"/>
<evidence type="ECO:0000256" key="10">
    <source>
        <dbReference type="ARBA" id="ARBA00022573"/>
    </source>
</evidence>
<keyword evidence="14" id="KW-0067">ATP-binding</keyword>
<dbReference type="PANTHER" id="PTHR34848">
    <property type="match status" value="1"/>
</dbReference>
<feature type="binding site" evidence="19">
    <location>
        <position position="87"/>
    </location>
    <ligand>
        <name>GTP</name>
        <dbReference type="ChEBI" id="CHEBI:37565"/>
    </ligand>
</feature>
<feature type="binding site" evidence="19">
    <location>
        <begin position="49"/>
        <end position="52"/>
    </location>
    <ligand>
        <name>GTP</name>
        <dbReference type="ChEBI" id="CHEBI:37565"/>
    </ligand>
</feature>
<evidence type="ECO:0000313" key="21">
    <source>
        <dbReference type="EMBL" id="KYO65242.1"/>
    </source>
</evidence>
<keyword evidence="12 19" id="KW-0547">Nucleotide-binding</keyword>
<comment type="catalytic activity">
    <reaction evidence="2">
        <text>adenosylcob(III)inamide phosphate + GTP + H(+) = adenosylcob(III)inamide-GDP + diphosphate</text>
        <dbReference type="Rhea" id="RHEA:22712"/>
        <dbReference type="ChEBI" id="CHEBI:15378"/>
        <dbReference type="ChEBI" id="CHEBI:33019"/>
        <dbReference type="ChEBI" id="CHEBI:37565"/>
        <dbReference type="ChEBI" id="CHEBI:58502"/>
        <dbReference type="ChEBI" id="CHEBI:60487"/>
        <dbReference type="EC" id="2.7.7.62"/>
    </reaction>
</comment>
<evidence type="ECO:0000256" key="1">
    <source>
        <dbReference type="ARBA" id="ARBA00000312"/>
    </source>
</evidence>
<keyword evidence="11 21" id="KW-0808">Transferase</keyword>
<evidence type="ECO:0000256" key="20">
    <source>
        <dbReference type="SAM" id="Coils"/>
    </source>
</evidence>
<dbReference type="PANTHER" id="PTHR34848:SF1">
    <property type="entry name" value="BIFUNCTIONAL ADENOSYLCOBALAMIN BIOSYNTHESIS PROTEIN COBU"/>
    <property type="match status" value="1"/>
</dbReference>
<evidence type="ECO:0000256" key="16">
    <source>
        <dbReference type="ARBA" id="ARBA00029570"/>
    </source>
</evidence>
<feature type="binding site" evidence="19">
    <location>
        <begin position="32"/>
        <end position="34"/>
    </location>
    <ligand>
        <name>GTP</name>
        <dbReference type="ChEBI" id="CHEBI:37565"/>
    </ligand>
</feature>
<comment type="caution">
    <text evidence="21">The sequence shown here is derived from an EMBL/GenBank/DDBJ whole genome shotgun (WGS) entry which is preliminary data.</text>
</comment>
<accession>A0A162MCE0</accession>
<keyword evidence="22" id="KW-1185">Reference proteome</keyword>
<reference evidence="21 22" key="1">
    <citation type="submission" date="2015-12" db="EMBL/GenBank/DDBJ databases">
        <title>Draft genome of Thermovenabulum gondwanense isolated from a red thermophilic microbial mat colonisisng an outflow channel of a bore well.</title>
        <authorList>
            <person name="Patel B.K."/>
        </authorList>
    </citation>
    <scope>NUCLEOTIDE SEQUENCE [LARGE SCALE GENOMIC DNA]</scope>
    <source>
        <strain evidence="21 22">R270</strain>
    </source>
</reference>
<evidence type="ECO:0000256" key="13">
    <source>
        <dbReference type="ARBA" id="ARBA00022777"/>
    </source>
</evidence>
<dbReference type="UniPathway" id="UPA00148">
    <property type="reaction ID" value="UER00236"/>
</dbReference>
<dbReference type="AlphaFoldDB" id="A0A162MCE0"/>
<dbReference type="InterPro" id="IPR027417">
    <property type="entry name" value="P-loop_NTPase"/>
</dbReference>
<dbReference type="EMBL" id="LOHZ01000036">
    <property type="protein sequence ID" value="KYO65242.1"/>
    <property type="molecule type" value="Genomic_DNA"/>
</dbReference>
<comment type="catalytic activity">
    <reaction evidence="3">
        <text>adenosylcob(III)inamide + GTP = adenosylcob(III)inamide phosphate + GDP + H(+)</text>
        <dbReference type="Rhea" id="RHEA:15765"/>
        <dbReference type="ChEBI" id="CHEBI:2480"/>
        <dbReference type="ChEBI" id="CHEBI:15378"/>
        <dbReference type="ChEBI" id="CHEBI:37565"/>
        <dbReference type="ChEBI" id="CHEBI:58189"/>
        <dbReference type="ChEBI" id="CHEBI:58502"/>
        <dbReference type="EC" id="2.7.1.156"/>
    </reaction>
</comment>
<evidence type="ECO:0000256" key="3">
    <source>
        <dbReference type="ARBA" id="ARBA00001522"/>
    </source>
</evidence>
<dbReference type="SUPFAM" id="SSF52540">
    <property type="entry name" value="P-loop containing nucleoside triphosphate hydrolases"/>
    <property type="match status" value="1"/>
</dbReference>
<dbReference type="GO" id="GO:0005525">
    <property type="term" value="F:GTP binding"/>
    <property type="evidence" value="ECO:0007669"/>
    <property type="project" value="UniProtKB-KW"/>
</dbReference>
<dbReference type="OrthoDB" id="9799422at2"/>
<evidence type="ECO:0000256" key="5">
    <source>
        <dbReference type="ARBA" id="ARBA00004692"/>
    </source>
</evidence>
<comment type="pathway">
    <text evidence="6">Cofactor biosynthesis; adenosylcobalamin biosynthesis; adenosylcobalamin from cob(II)yrinate a,c-diamide: step 5/7.</text>
</comment>
<dbReference type="Proteomes" id="UP000075737">
    <property type="component" value="Unassembled WGS sequence"/>
</dbReference>
<evidence type="ECO:0000256" key="8">
    <source>
        <dbReference type="ARBA" id="ARBA00012016"/>
    </source>
</evidence>
<evidence type="ECO:0000256" key="9">
    <source>
        <dbReference type="ARBA" id="ARBA00012523"/>
    </source>
</evidence>
<dbReference type="GO" id="GO:0005524">
    <property type="term" value="F:ATP binding"/>
    <property type="evidence" value="ECO:0007669"/>
    <property type="project" value="UniProtKB-KW"/>
</dbReference>
<evidence type="ECO:0000256" key="14">
    <source>
        <dbReference type="ARBA" id="ARBA00022840"/>
    </source>
</evidence>
<evidence type="ECO:0000313" key="22">
    <source>
        <dbReference type="Proteomes" id="UP000075737"/>
    </source>
</evidence>
<gene>
    <name evidence="21" type="primary">cobP</name>
    <name evidence="21" type="ORF">ATZ99_16910</name>
</gene>
<dbReference type="Pfam" id="PF02283">
    <property type="entry name" value="CobU"/>
    <property type="match status" value="1"/>
</dbReference>
<dbReference type="NCBIfam" id="NF004469">
    <property type="entry name" value="PRK05800.1"/>
    <property type="match status" value="1"/>
</dbReference>
<protein>
    <recommendedName>
        <fullName evidence="16">Adenosylcobinamide kinase</fullName>
        <ecNumber evidence="8">2.7.1.156</ecNumber>
        <ecNumber evidence="9">2.7.7.62</ecNumber>
    </recommendedName>
    <alternativeName>
        <fullName evidence="17">Adenosylcobinamide-phosphate guanylyltransferase</fullName>
    </alternativeName>
</protein>
<dbReference type="STRING" id="520767.ATZ99_16910"/>
<sequence length="184" mass="21382">MIIFITGGARSGKSSFAEKLARETDGRVIYIATAEAKDEEMEKRIENHKKRRPENWITIEEPLYVSKVLEKIKKENYIDDVKFVLLDCIALYTSNWILKDFSENIFLQERIRGEFLKELEEMLKNARKLNAKFIIVSNEVGLGIVPEYPLARFYRDLLGEANQRIAEASEEVYFMVSGIPLKIK</sequence>
<keyword evidence="15 19" id="KW-0342">GTP-binding</keyword>
<dbReference type="GO" id="GO:0008820">
    <property type="term" value="F:cobinamide phosphate guanylyltransferase activity"/>
    <property type="evidence" value="ECO:0007669"/>
    <property type="project" value="UniProtKB-EC"/>
</dbReference>
<evidence type="ECO:0000256" key="11">
    <source>
        <dbReference type="ARBA" id="ARBA00022679"/>
    </source>
</evidence>
<feature type="binding site" evidence="19">
    <location>
        <position position="60"/>
    </location>
    <ligand>
        <name>GTP</name>
        <dbReference type="ChEBI" id="CHEBI:37565"/>
    </ligand>
</feature>
<dbReference type="CDD" id="cd00544">
    <property type="entry name" value="CobU"/>
    <property type="match status" value="1"/>
</dbReference>
<feature type="coiled-coil region" evidence="20">
    <location>
        <begin position="112"/>
        <end position="171"/>
    </location>
</feature>
<dbReference type="RefSeq" id="WP_068748806.1">
    <property type="nucleotide sequence ID" value="NZ_LOHZ01000036.1"/>
</dbReference>
<organism evidence="21 22">
    <name type="scientific">Thermovenabulum gondwanense</name>
    <dbReference type="NCBI Taxonomy" id="520767"/>
    <lineage>
        <taxon>Bacteria</taxon>
        <taxon>Bacillati</taxon>
        <taxon>Bacillota</taxon>
        <taxon>Clostridia</taxon>
        <taxon>Thermosediminibacterales</taxon>
        <taxon>Thermosediminibacteraceae</taxon>
        <taxon>Thermovenabulum</taxon>
    </lineage>
</organism>
<keyword evidence="13" id="KW-0418">Kinase</keyword>
<evidence type="ECO:0000256" key="7">
    <source>
        <dbReference type="ARBA" id="ARBA00007490"/>
    </source>
</evidence>
<dbReference type="GO" id="GO:0043752">
    <property type="term" value="F:adenosylcobinamide kinase activity"/>
    <property type="evidence" value="ECO:0007669"/>
    <property type="project" value="UniProtKB-EC"/>
</dbReference>
<keyword evidence="10" id="KW-0169">Cobalamin biosynthesis</keyword>
<name>A0A162MCE0_9FIRM</name>
<keyword evidence="20" id="KW-0175">Coiled coil</keyword>
<evidence type="ECO:0000256" key="4">
    <source>
        <dbReference type="ARBA" id="ARBA00003889"/>
    </source>
</evidence>
<proteinExistence type="inferred from homology"/>
<dbReference type="InterPro" id="IPR003203">
    <property type="entry name" value="CobU/CobP"/>
</dbReference>
<feature type="binding site" evidence="19">
    <location>
        <begin position="7"/>
        <end position="14"/>
    </location>
    <ligand>
        <name>GTP</name>
        <dbReference type="ChEBI" id="CHEBI:37565"/>
    </ligand>
</feature>
<dbReference type="GO" id="GO:0009236">
    <property type="term" value="P:cobalamin biosynthetic process"/>
    <property type="evidence" value="ECO:0007669"/>
    <property type="project" value="UniProtKB-UniPathway"/>
</dbReference>
<evidence type="ECO:0000256" key="17">
    <source>
        <dbReference type="ARBA" id="ARBA00030571"/>
    </source>
</evidence>
<dbReference type="PIRSF" id="PIRSF006135">
    <property type="entry name" value="CobU"/>
    <property type="match status" value="1"/>
</dbReference>
<evidence type="ECO:0000256" key="19">
    <source>
        <dbReference type="PIRSR" id="PIRSR006135-2"/>
    </source>
</evidence>
<dbReference type="EC" id="2.7.1.156" evidence="8"/>
<comment type="catalytic activity">
    <reaction evidence="1">
        <text>adenosylcob(III)inamide + ATP = adenosylcob(III)inamide phosphate + ADP + H(+)</text>
        <dbReference type="Rhea" id="RHEA:15769"/>
        <dbReference type="ChEBI" id="CHEBI:2480"/>
        <dbReference type="ChEBI" id="CHEBI:15378"/>
        <dbReference type="ChEBI" id="CHEBI:30616"/>
        <dbReference type="ChEBI" id="CHEBI:58502"/>
        <dbReference type="ChEBI" id="CHEBI:456216"/>
        <dbReference type="EC" id="2.7.1.156"/>
    </reaction>
</comment>